<keyword evidence="3" id="KW-1185">Reference proteome</keyword>
<dbReference type="AlphaFoldDB" id="F3ZUC8"/>
<feature type="domain" description="DUF4369" evidence="1">
    <location>
        <begin position="21"/>
        <end position="113"/>
    </location>
</feature>
<evidence type="ECO:0000313" key="3">
    <source>
        <dbReference type="Proteomes" id="UP000018439"/>
    </source>
</evidence>
<evidence type="ECO:0000313" key="2">
    <source>
        <dbReference type="EMBL" id="EGJ72376.1"/>
    </source>
</evidence>
<sequence>MNKLLLLSVTLVILASCTSKYSIKGNASLSQLSGKTIYLKYIDDASLWVTIDSAQIVHGEFCMKGKTFKKPQMVTLFMDSTPITPLILESGHINISLSSSNLSIQGTPLNNKLYSFYEENQAIERRIKENSNDPCEDIYHTVVTAHQSLIKEFMCINQHNILGPTIYSIYHDQYPELFKNDDFKMAINDLSSSMHDPQIVHQSISIEHFKESYPEGFLLW</sequence>
<name>F3ZUC8_9BACE</name>
<dbReference type="InterPro" id="IPR025380">
    <property type="entry name" value="DUF4369"/>
</dbReference>
<dbReference type="HOGENOM" id="CLU_091342_0_0_10"/>
<proteinExistence type="predicted"/>
<dbReference type="STRING" id="679937.Bcop_2213"/>
<organism evidence="2 3">
    <name type="scientific">Bacteroides coprosuis DSM 18011</name>
    <dbReference type="NCBI Taxonomy" id="679937"/>
    <lineage>
        <taxon>Bacteria</taxon>
        <taxon>Pseudomonadati</taxon>
        <taxon>Bacteroidota</taxon>
        <taxon>Bacteroidia</taxon>
        <taxon>Bacteroidales</taxon>
        <taxon>Bacteroidaceae</taxon>
        <taxon>Bacteroides</taxon>
    </lineage>
</organism>
<dbReference type="Proteomes" id="UP000018439">
    <property type="component" value="Chromosome"/>
</dbReference>
<dbReference type="PROSITE" id="PS51257">
    <property type="entry name" value="PROKAR_LIPOPROTEIN"/>
    <property type="match status" value="1"/>
</dbReference>
<dbReference type="eggNOG" id="COG0526">
    <property type="taxonomic scope" value="Bacteria"/>
</dbReference>
<accession>F3ZUC8</accession>
<dbReference type="Pfam" id="PF14289">
    <property type="entry name" value="DUF4369"/>
    <property type="match status" value="1"/>
</dbReference>
<dbReference type="EMBL" id="CM001167">
    <property type="protein sequence ID" value="EGJ72376.1"/>
    <property type="molecule type" value="Genomic_DNA"/>
</dbReference>
<evidence type="ECO:0000259" key="1">
    <source>
        <dbReference type="Pfam" id="PF14289"/>
    </source>
</evidence>
<reference evidence="2 3" key="1">
    <citation type="journal article" date="2011" name="Stand. Genomic Sci.">
        <title>Non-contiguous finished genome sequence of Bacteroides coprosuis type strain (PC139).</title>
        <authorList>
            <person name="Land M."/>
            <person name="Held B."/>
            <person name="Gronow S."/>
            <person name="Abt B."/>
            <person name="Lucas S."/>
            <person name="Del Rio T.G."/>
            <person name="Nolan M."/>
            <person name="Tice H."/>
            <person name="Cheng J.F."/>
            <person name="Pitluck S."/>
            <person name="Liolios K."/>
            <person name="Pagani I."/>
            <person name="Ivanova N."/>
            <person name="Mavromatis K."/>
            <person name="Mikhailova N."/>
            <person name="Pati A."/>
            <person name="Tapia R."/>
            <person name="Han C."/>
            <person name="Goodwin L."/>
            <person name="Chen A."/>
            <person name="Palaniappan K."/>
            <person name="Hauser L."/>
            <person name="Brambilla E.M."/>
            <person name="Rohde M."/>
            <person name="Goker M."/>
            <person name="Detter J.C."/>
            <person name="Woyke T."/>
            <person name="Bristow J."/>
            <person name="Eisen J.A."/>
            <person name="Markowitz V."/>
            <person name="Hugenholtz P."/>
            <person name="Kyrpides N.C."/>
            <person name="Klenk H.P."/>
            <person name="Lapidus A."/>
        </authorList>
    </citation>
    <scope>NUCLEOTIDE SEQUENCE</scope>
    <source>
        <strain evidence="2 3">DSM 18011</strain>
    </source>
</reference>
<gene>
    <name evidence="2" type="ORF">Bcop_2213</name>
</gene>
<dbReference type="OrthoDB" id="1080386at2"/>
<protein>
    <recommendedName>
        <fullName evidence="1">DUF4369 domain-containing protein</fullName>
    </recommendedName>
</protein>